<dbReference type="EMBL" id="JH432019">
    <property type="status" value="NOT_ANNOTATED_CDS"/>
    <property type="molecule type" value="Genomic_DNA"/>
</dbReference>
<dbReference type="eggNOG" id="KOG3070">
    <property type="taxonomic scope" value="Eukaryota"/>
</dbReference>
<reference evidence="4" key="2">
    <citation type="submission" date="2015-02" db="UniProtKB">
        <authorList>
            <consortium name="EnsemblMetazoa"/>
        </authorList>
    </citation>
    <scope>IDENTIFICATION</scope>
</reference>
<dbReference type="GO" id="GO:0005737">
    <property type="term" value="C:cytoplasm"/>
    <property type="evidence" value="ECO:0007669"/>
    <property type="project" value="TreeGrafter"/>
</dbReference>
<name>T1JBT8_STRMM</name>
<dbReference type="InterPro" id="IPR019844">
    <property type="entry name" value="CSD_CS"/>
</dbReference>
<dbReference type="PANTHER" id="PTHR12962">
    <property type="entry name" value="CALCIUM-REGULATED HEAT STABLE PROTEIN CRHSP-24-RELATED"/>
    <property type="match status" value="1"/>
</dbReference>
<feature type="compositionally biased region" description="Polar residues" evidence="2">
    <location>
        <begin position="1"/>
        <end position="14"/>
    </location>
</feature>
<dbReference type="STRING" id="126957.T1JBT8"/>
<reference evidence="5" key="1">
    <citation type="submission" date="2011-05" db="EMBL/GenBank/DDBJ databases">
        <authorList>
            <person name="Richards S.R."/>
            <person name="Qu J."/>
            <person name="Jiang H."/>
            <person name="Jhangiani S.N."/>
            <person name="Agravi P."/>
            <person name="Goodspeed R."/>
            <person name="Gross S."/>
            <person name="Mandapat C."/>
            <person name="Jackson L."/>
            <person name="Mathew T."/>
            <person name="Pu L."/>
            <person name="Thornton R."/>
            <person name="Saada N."/>
            <person name="Wilczek-Boney K.B."/>
            <person name="Lee S."/>
            <person name="Kovar C."/>
            <person name="Wu Y."/>
            <person name="Scherer S.E."/>
            <person name="Worley K.C."/>
            <person name="Muzny D.M."/>
            <person name="Gibbs R."/>
        </authorList>
    </citation>
    <scope>NUCLEOTIDE SEQUENCE</scope>
    <source>
        <strain evidence="5">Brora</strain>
    </source>
</reference>
<evidence type="ECO:0000256" key="2">
    <source>
        <dbReference type="SAM" id="MobiDB-lite"/>
    </source>
</evidence>
<protein>
    <recommendedName>
        <fullName evidence="3">CSD domain-containing protein</fullName>
    </recommendedName>
</protein>
<dbReference type="GO" id="GO:0043488">
    <property type="term" value="P:regulation of mRNA stability"/>
    <property type="evidence" value="ECO:0007669"/>
    <property type="project" value="TreeGrafter"/>
</dbReference>
<dbReference type="SMART" id="SM00357">
    <property type="entry name" value="CSP"/>
    <property type="match status" value="1"/>
</dbReference>
<dbReference type="InterPro" id="IPR011129">
    <property type="entry name" value="CSD"/>
</dbReference>
<dbReference type="Proteomes" id="UP000014500">
    <property type="component" value="Unassembled WGS sequence"/>
</dbReference>
<dbReference type="HOGENOM" id="CLU_139526_0_0_1"/>
<dbReference type="OMA" id="PIIHKRN"/>
<keyword evidence="5" id="KW-1185">Reference proteome</keyword>
<dbReference type="PANTHER" id="PTHR12962:SF1">
    <property type="entry name" value="COLD SHOCK DOMAIN-CONTAINING PROTEIN CG9705"/>
    <property type="match status" value="1"/>
</dbReference>
<dbReference type="InterPro" id="IPR012340">
    <property type="entry name" value="NA-bd_OB-fold"/>
</dbReference>
<proteinExistence type="predicted"/>
<dbReference type="PROSITE" id="PS51857">
    <property type="entry name" value="CSD_2"/>
    <property type="match status" value="1"/>
</dbReference>
<evidence type="ECO:0000313" key="5">
    <source>
        <dbReference type="Proteomes" id="UP000014500"/>
    </source>
</evidence>
<dbReference type="PhylomeDB" id="T1JBT8"/>
<organism evidence="4 5">
    <name type="scientific">Strigamia maritima</name>
    <name type="common">European centipede</name>
    <name type="synonym">Geophilus maritimus</name>
    <dbReference type="NCBI Taxonomy" id="126957"/>
    <lineage>
        <taxon>Eukaryota</taxon>
        <taxon>Metazoa</taxon>
        <taxon>Ecdysozoa</taxon>
        <taxon>Arthropoda</taxon>
        <taxon>Myriapoda</taxon>
        <taxon>Chilopoda</taxon>
        <taxon>Pleurostigmophora</taxon>
        <taxon>Geophilomorpha</taxon>
        <taxon>Linotaeniidae</taxon>
        <taxon>Strigamia</taxon>
    </lineage>
</organism>
<dbReference type="PROSITE" id="PS00352">
    <property type="entry name" value="CSD_1"/>
    <property type="match status" value="1"/>
</dbReference>
<dbReference type="EnsemblMetazoa" id="SMAR011242-RA">
    <property type="protein sequence ID" value="SMAR011242-PA"/>
    <property type="gene ID" value="SMAR011242"/>
</dbReference>
<feature type="compositionally biased region" description="Low complexity" evidence="2">
    <location>
        <begin position="15"/>
        <end position="31"/>
    </location>
</feature>
<dbReference type="InterPro" id="IPR002059">
    <property type="entry name" value="CSP_DNA-bd"/>
</dbReference>
<dbReference type="Gene3D" id="2.40.50.140">
    <property type="entry name" value="Nucleic acid-binding proteins"/>
    <property type="match status" value="1"/>
</dbReference>
<sequence length="161" mass="17836">MSSSPMNAPQQKTATTSTHSSSPIRSPTSSSGRLFYIPSPIITKRTRTYSACERAIRNPTETGKVKYFCRQKGHGFITPSAGGNDIFVHISDIDGEVVPLEGDEVRYKLCPMPPKNEGFQAIHVEIMQLSPAKHQKWDDSANLHCHISNIKKRSNVLGKLD</sequence>
<feature type="domain" description="CSD" evidence="3">
    <location>
        <begin position="60"/>
        <end position="126"/>
    </location>
</feature>
<dbReference type="CDD" id="cd04458">
    <property type="entry name" value="CSP_CDS"/>
    <property type="match status" value="1"/>
</dbReference>
<accession>T1JBT8</accession>
<dbReference type="GO" id="GO:0003730">
    <property type="term" value="F:mRNA 3'-UTR binding"/>
    <property type="evidence" value="ECO:0007669"/>
    <property type="project" value="TreeGrafter"/>
</dbReference>
<evidence type="ECO:0000256" key="1">
    <source>
        <dbReference type="ARBA" id="ARBA00022553"/>
    </source>
</evidence>
<feature type="region of interest" description="Disordered" evidence="2">
    <location>
        <begin position="1"/>
        <end position="32"/>
    </location>
</feature>
<evidence type="ECO:0000259" key="3">
    <source>
        <dbReference type="PROSITE" id="PS51857"/>
    </source>
</evidence>
<dbReference type="FunFam" id="2.40.50.140:FF:000086">
    <property type="entry name" value="Cold shock domain-containing protein C2"/>
    <property type="match status" value="1"/>
</dbReference>
<keyword evidence="1" id="KW-0597">Phosphoprotein</keyword>
<evidence type="ECO:0000313" key="4">
    <source>
        <dbReference type="EnsemblMetazoa" id="SMAR011242-PA"/>
    </source>
</evidence>
<dbReference type="Pfam" id="PF00313">
    <property type="entry name" value="CSD"/>
    <property type="match status" value="1"/>
</dbReference>
<dbReference type="SUPFAM" id="SSF50249">
    <property type="entry name" value="Nucleic acid-binding proteins"/>
    <property type="match status" value="1"/>
</dbReference>
<dbReference type="InterPro" id="IPR052069">
    <property type="entry name" value="Ca-reg_mRNA-binding_domain"/>
</dbReference>
<dbReference type="AlphaFoldDB" id="T1JBT8"/>